<gene>
    <name evidence="1" type="ORF">CASFOL_042671</name>
</gene>
<evidence type="ECO:0000313" key="2">
    <source>
        <dbReference type="Proteomes" id="UP001632038"/>
    </source>
</evidence>
<dbReference type="EMBL" id="JAVIJP010000129">
    <property type="protein sequence ID" value="KAL3613408.1"/>
    <property type="molecule type" value="Genomic_DNA"/>
</dbReference>
<evidence type="ECO:0000313" key="1">
    <source>
        <dbReference type="EMBL" id="KAL3613408.1"/>
    </source>
</evidence>
<dbReference type="Proteomes" id="UP001632038">
    <property type="component" value="Unassembled WGS sequence"/>
</dbReference>
<proteinExistence type="predicted"/>
<dbReference type="PANTHER" id="PTHR33924:SF1">
    <property type="entry name" value="DNA-DIRECTED RNA POLYMERASE SUBUNIT BETA"/>
    <property type="match status" value="1"/>
</dbReference>
<sequence>MAERNNSEGFTKSRPVLGDLTNQMGKRAFSEIEKNETKSLILDDNDKDPAKRICFSSPRCSGFSSLKGNVPNITEENRTDNLLQSGCCAVSKSSNDVETVVSQIIKNNSFGNVNETASKTFKGPDSGELEVVKTVNLTSTEALSKASKENVQFVNVKAEDEFNDEFSLGGSQSDDPNTDNFVLSQCGSIDCTILPESQESNVIGADKSMETENVNGCTAGTKSIKDCSCSFCTKAGYIWLDLNYQDIKARVSALKKSQKEASIVAERIVRGKGIEKHGVESFGGVSELESNLMYQWRSLFQHMAGATEQESNQLEARLLQLNDLRDKCKMDLELIGAARSEKREG</sequence>
<accession>A0ABD3B7T4</accession>
<keyword evidence="2" id="KW-1185">Reference proteome</keyword>
<comment type="caution">
    <text evidence="1">The sequence shown here is derived from an EMBL/GenBank/DDBJ whole genome shotgun (WGS) entry which is preliminary data.</text>
</comment>
<organism evidence="1 2">
    <name type="scientific">Castilleja foliolosa</name>
    <dbReference type="NCBI Taxonomy" id="1961234"/>
    <lineage>
        <taxon>Eukaryota</taxon>
        <taxon>Viridiplantae</taxon>
        <taxon>Streptophyta</taxon>
        <taxon>Embryophyta</taxon>
        <taxon>Tracheophyta</taxon>
        <taxon>Spermatophyta</taxon>
        <taxon>Magnoliopsida</taxon>
        <taxon>eudicotyledons</taxon>
        <taxon>Gunneridae</taxon>
        <taxon>Pentapetalae</taxon>
        <taxon>asterids</taxon>
        <taxon>lamiids</taxon>
        <taxon>Lamiales</taxon>
        <taxon>Orobanchaceae</taxon>
        <taxon>Pedicularideae</taxon>
        <taxon>Castillejinae</taxon>
        <taxon>Castilleja</taxon>
    </lineage>
</organism>
<protein>
    <submittedName>
        <fullName evidence="1">Uncharacterized protein</fullName>
    </submittedName>
</protein>
<dbReference type="PANTHER" id="PTHR33924">
    <property type="entry name" value="CATION-TRANSPORTING ATPASE"/>
    <property type="match status" value="1"/>
</dbReference>
<reference evidence="2" key="1">
    <citation type="journal article" date="2024" name="IScience">
        <title>Strigolactones Initiate the Formation of Haustorium-like Structures in Castilleja.</title>
        <authorList>
            <person name="Buerger M."/>
            <person name="Peterson D."/>
            <person name="Chory J."/>
        </authorList>
    </citation>
    <scope>NUCLEOTIDE SEQUENCE [LARGE SCALE GENOMIC DNA]</scope>
</reference>
<dbReference type="AlphaFoldDB" id="A0ABD3B7T4"/>
<name>A0ABD3B7T4_9LAMI</name>